<dbReference type="SUPFAM" id="SSF51905">
    <property type="entry name" value="FAD/NAD(P)-binding domain"/>
    <property type="match status" value="1"/>
</dbReference>
<evidence type="ECO:0000313" key="3">
    <source>
        <dbReference type="Proteomes" id="UP000007431"/>
    </source>
</evidence>
<name>D8PLT0_SCHCM</name>
<proteinExistence type="predicted"/>
<keyword evidence="3" id="KW-1185">Reference proteome</keyword>
<gene>
    <name evidence="2" type="ORF">SCHCODRAFT_255783</name>
</gene>
<dbReference type="InterPro" id="IPR050464">
    <property type="entry name" value="Zeta_carotene_desat/Oxidored"/>
</dbReference>
<dbReference type="Pfam" id="PF13450">
    <property type="entry name" value="NAD_binding_8"/>
    <property type="match status" value="1"/>
</dbReference>
<keyword evidence="1" id="KW-0732">Signal</keyword>
<protein>
    <recommendedName>
        <fullName evidence="4">Amine oxidase domain-containing protein</fullName>
    </recommendedName>
</protein>
<evidence type="ECO:0000256" key="1">
    <source>
        <dbReference type="SAM" id="SignalP"/>
    </source>
</evidence>
<feature type="chain" id="PRO_5003120064" description="Amine oxidase domain-containing protein" evidence="1">
    <location>
        <begin position="21"/>
        <end position="489"/>
    </location>
</feature>
<dbReference type="InterPro" id="IPR036188">
    <property type="entry name" value="FAD/NAD-bd_sf"/>
</dbReference>
<dbReference type="GO" id="GO:0016491">
    <property type="term" value="F:oxidoreductase activity"/>
    <property type="evidence" value="ECO:0007669"/>
    <property type="project" value="TreeGrafter"/>
</dbReference>
<dbReference type="VEuPathDB" id="FungiDB:SCHCODRAFT_01209538"/>
<accession>D8PLT0</accession>
<dbReference type="HOGENOM" id="CLU_028123_3_0_1"/>
<dbReference type="eggNOG" id="KOG1425">
    <property type="taxonomic scope" value="Eukaryota"/>
</dbReference>
<evidence type="ECO:0000313" key="2">
    <source>
        <dbReference type="EMBL" id="EFJ04109.1"/>
    </source>
</evidence>
<dbReference type="Proteomes" id="UP000007431">
    <property type="component" value="Unassembled WGS sequence"/>
</dbReference>
<sequence>MARIVKVAIIGSGLAGLTAAHLLARPAENEGDVRFEVHIIEKANALGMDASSVSVRVPGTKEEKDIRVNVPMRSFQGGHYPQLIAMYKKLGIRVRVANFTYSFSRLLNLGSKHGLPEMSTYLLYNGASGRKGVNLPSEKYPMSSKGAFKIIGLEDFWLQYVFLTLVPLFSAVCTAPERRILSHPVEDLLDYIWLTLGTDHFVHVDGVREVVSKLSEGLENVHLSATTTAIQPDPTHPDLASIVYTTPTGQECITGVHHIIFATQASQAVPLLQSYADSVPQSSAKRQAVTAQIACLQTFTYERNIVINHTDDNLQPPAPADRRDLNLIVPGSAFPTHETWERLASQRNPPLIVEPYFAMATQVLPLPADYPPDAPRIYQTTNPLFPPREDSIISVARLERSVLTRKAKAALRGLHNSDGRRWWQGQGKLGPLQGGGRREGGVEGPGIWLCGSYAYPGIPLLEGCVASARNVVEQGVYAAEGVSPGAAPW</sequence>
<organism evidence="3">
    <name type="scientific">Schizophyllum commune (strain H4-8 / FGSC 9210)</name>
    <name type="common">Split gill fungus</name>
    <dbReference type="NCBI Taxonomy" id="578458"/>
    <lineage>
        <taxon>Eukaryota</taxon>
        <taxon>Fungi</taxon>
        <taxon>Dikarya</taxon>
        <taxon>Basidiomycota</taxon>
        <taxon>Agaricomycotina</taxon>
        <taxon>Agaricomycetes</taxon>
        <taxon>Agaricomycetidae</taxon>
        <taxon>Agaricales</taxon>
        <taxon>Schizophyllaceae</taxon>
        <taxon>Schizophyllum</taxon>
    </lineage>
</organism>
<dbReference type="STRING" id="578458.D8PLT0"/>
<dbReference type="PANTHER" id="PTHR42923">
    <property type="entry name" value="PROTOPORPHYRINOGEN OXIDASE"/>
    <property type="match status" value="1"/>
</dbReference>
<dbReference type="AlphaFoldDB" id="D8PLT0"/>
<reference evidence="2 3" key="1">
    <citation type="journal article" date="2010" name="Nat. Biotechnol.">
        <title>Genome sequence of the model mushroom Schizophyllum commune.</title>
        <authorList>
            <person name="Ohm R.A."/>
            <person name="de Jong J.F."/>
            <person name="Lugones L.G."/>
            <person name="Aerts A."/>
            <person name="Kothe E."/>
            <person name="Stajich J.E."/>
            <person name="de Vries R.P."/>
            <person name="Record E."/>
            <person name="Levasseur A."/>
            <person name="Baker S.E."/>
            <person name="Bartholomew K.A."/>
            <person name="Coutinho P.M."/>
            <person name="Erdmann S."/>
            <person name="Fowler T.J."/>
            <person name="Gathman A.C."/>
            <person name="Lombard V."/>
            <person name="Henrissat B."/>
            <person name="Knabe N."/>
            <person name="Kuees U."/>
            <person name="Lilly W.W."/>
            <person name="Lindquist E."/>
            <person name="Lucas S."/>
            <person name="Magnuson J.K."/>
            <person name="Piumi F."/>
            <person name="Raudaskoski M."/>
            <person name="Salamov A."/>
            <person name="Schmutz J."/>
            <person name="Schwarze F.W.M.R."/>
            <person name="vanKuyk P.A."/>
            <person name="Horton J.S."/>
            <person name="Grigoriev I.V."/>
            <person name="Woesten H.A.B."/>
        </authorList>
    </citation>
    <scope>NUCLEOTIDE SEQUENCE [LARGE SCALE GENOMIC DNA]</scope>
    <source>
        <strain evidence="3">H4-8 / FGSC 9210</strain>
    </source>
</reference>
<evidence type="ECO:0008006" key="4">
    <source>
        <dbReference type="Google" id="ProtNLM"/>
    </source>
</evidence>
<dbReference type="OMA" id="CFFVAPK"/>
<dbReference type="PANTHER" id="PTHR42923:SF17">
    <property type="entry name" value="AMINE OXIDASE DOMAIN-CONTAINING PROTEIN"/>
    <property type="match status" value="1"/>
</dbReference>
<feature type="signal peptide" evidence="1">
    <location>
        <begin position="1"/>
        <end position="20"/>
    </location>
</feature>
<dbReference type="InParanoid" id="D8PLT0"/>
<dbReference type="EMBL" id="GL377302">
    <property type="protein sequence ID" value="EFJ04109.1"/>
    <property type="molecule type" value="Genomic_DNA"/>
</dbReference>
<dbReference type="Gene3D" id="3.50.50.60">
    <property type="entry name" value="FAD/NAD(P)-binding domain"/>
    <property type="match status" value="1"/>
</dbReference>